<protein>
    <submittedName>
        <fullName evidence="1">Uncharacterized protein</fullName>
    </submittedName>
</protein>
<keyword evidence="2" id="KW-1185">Reference proteome</keyword>
<reference evidence="1 2" key="1">
    <citation type="journal article" date="2018" name="Front. Plant Sci.">
        <title>Red Clover (Trifolium pratense) and Zigzag Clover (T. medium) - A Picture of Genomic Similarities and Differences.</title>
        <authorList>
            <person name="Dluhosova J."/>
            <person name="Istvanek J."/>
            <person name="Nedelnik J."/>
            <person name="Repkova J."/>
        </authorList>
    </citation>
    <scope>NUCLEOTIDE SEQUENCE [LARGE SCALE GENOMIC DNA]</scope>
    <source>
        <strain evidence="2">cv. 10/8</strain>
        <tissue evidence="1">Leaf</tissue>
    </source>
</reference>
<organism evidence="1 2">
    <name type="scientific">Trifolium medium</name>
    <dbReference type="NCBI Taxonomy" id="97028"/>
    <lineage>
        <taxon>Eukaryota</taxon>
        <taxon>Viridiplantae</taxon>
        <taxon>Streptophyta</taxon>
        <taxon>Embryophyta</taxon>
        <taxon>Tracheophyta</taxon>
        <taxon>Spermatophyta</taxon>
        <taxon>Magnoliopsida</taxon>
        <taxon>eudicotyledons</taxon>
        <taxon>Gunneridae</taxon>
        <taxon>Pentapetalae</taxon>
        <taxon>rosids</taxon>
        <taxon>fabids</taxon>
        <taxon>Fabales</taxon>
        <taxon>Fabaceae</taxon>
        <taxon>Papilionoideae</taxon>
        <taxon>50 kb inversion clade</taxon>
        <taxon>NPAAA clade</taxon>
        <taxon>Hologalegina</taxon>
        <taxon>IRL clade</taxon>
        <taxon>Trifolieae</taxon>
        <taxon>Trifolium</taxon>
    </lineage>
</organism>
<evidence type="ECO:0000313" key="2">
    <source>
        <dbReference type="Proteomes" id="UP000265520"/>
    </source>
</evidence>
<feature type="non-terminal residue" evidence="1">
    <location>
        <position position="63"/>
    </location>
</feature>
<evidence type="ECO:0000313" key="1">
    <source>
        <dbReference type="EMBL" id="MCI86629.1"/>
    </source>
</evidence>
<dbReference type="EMBL" id="LXQA011145950">
    <property type="protein sequence ID" value="MCI86629.1"/>
    <property type="molecule type" value="Genomic_DNA"/>
</dbReference>
<accession>A0A392VH22</accession>
<dbReference type="Proteomes" id="UP000265520">
    <property type="component" value="Unassembled WGS sequence"/>
</dbReference>
<sequence length="63" mass="7319">MLLLNERHLFLHKLSCLFRLNDLKFLARREGIAQQDSFYLMVQGHLPELLRADLVEKGSVAIP</sequence>
<comment type="caution">
    <text evidence="1">The sequence shown here is derived from an EMBL/GenBank/DDBJ whole genome shotgun (WGS) entry which is preliminary data.</text>
</comment>
<name>A0A392VH22_9FABA</name>
<proteinExistence type="predicted"/>
<dbReference type="AlphaFoldDB" id="A0A392VH22"/>